<proteinExistence type="predicted"/>
<keyword evidence="1" id="KW-1133">Transmembrane helix</keyword>
<comment type="caution">
    <text evidence="3">The sequence shown here is derived from an EMBL/GenBank/DDBJ whole genome shotgun (WGS) entry which is preliminary data.</text>
</comment>
<accession>A0AAD5XUF8</accession>
<feature type="transmembrane region" description="Helical" evidence="1">
    <location>
        <begin position="137"/>
        <end position="158"/>
    </location>
</feature>
<keyword evidence="1" id="KW-0812">Transmembrane</keyword>
<feature type="chain" id="PRO_5041971769" evidence="2">
    <location>
        <begin position="24"/>
        <end position="171"/>
    </location>
</feature>
<evidence type="ECO:0000313" key="3">
    <source>
        <dbReference type="EMBL" id="KAJ3199891.1"/>
    </source>
</evidence>
<feature type="non-terminal residue" evidence="3">
    <location>
        <position position="171"/>
    </location>
</feature>
<dbReference type="Proteomes" id="UP001211065">
    <property type="component" value="Unassembled WGS sequence"/>
</dbReference>
<evidence type="ECO:0000313" key="4">
    <source>
        <dbReference type="Proteomes" id="UP001211065"/>
    </source>
</evidence>
<feature type="signal peptide" evidence="2">
    <location>
        <begin position="1"/>
        <end position="23"/>
    </location>
</feature>
<organism evidence="3 4">
    <name type="scientific">Clydaea vesicula</name>
    <dbReference type="NCBI Taxonomy" id="447962"/>
    <lineage>
        <taxon>Eukaryota</taxon>
        <taxon>Fungi</taxon>
        <taxon>Fungi incertae sedis</taxon>
        <taxon>Chytridiomycota</taxon>
        <taxon>Chytridiomycota incertae sedis</taxon>
        <taxon>Chytridiomycetes</taxon>
        <taxon>Lobulomycetales</taxon>
        <taxon>Lobulomycetaceae</taxon>
        <taxon>Clydaea</taxon>
    </lineage>
</organism>
<evidence type="ECO:0000256" key="2">
    <source>
        <dbReference type="SAM" id="SignalP"/>
    </source>
</evidence>
<reference evidence="3" key="1">
    <citation type="submission" date="2020-05" db="EMBL/GenBank/DDBJ databases">
        <title>Phylogenomic resolution of chytrid fungi.</title>
        <authorList>
            <person name="Stajich J.E."/>
            <person name="Amses K."/>
            <person name="Simmons R."/>
            <person name="Seto K."/>
            <person name="Myers J."/>
            <person name="Bonds A."/>
            <person name="Quandt C.A."/>
            <person name="Barry K."/>
            <person name="Liu P."/>
            <person name="Grigoriev I."/>
            <person name="Longcore J.E."/>
            <person name="James T.Y."/>
        </authorList>
    </citation>
    <scope>NUCLEOTIDE SEQUENCE</scope>
    <source>
        <strain evidence="3">JEL0476</strain>
    </source>
</reference>
<keyword evidence="4" id="KW-1185">Reference proteome</keyword>
<gene>
    <name evidence="3" type="ORF">HK099_002967</name>
</gene>
<name>A0AAD5XUF8_9FUNG</name>
<keyword evidence="2" id="KW-0732">Signal</keyword>
<feature type="transmembrane region" description="Helical" evidence="1">
    <location>
        <begin position="98"/>
        <end position="117"/>
    </location>
</feature>
<evidence type="ECO:0000256" key="1">
    <source>
        <dbReference type="SAM" id="Phobius"/>
    </source>
</evidence>
<keyword evidence="1" id="KW-0472">Membrane</keyword>
<feature type="transmembrane region" description="Helical" evidence="1">
    <location>
        <begin position="59"/>
        <end position="77"/>
    </location>
</feature>
<protein>
    <submittedName>
        <fullName evidence="3">Uncharacterized protein</fullName>
    </submittedName>
</protein>
<sequence length="171" mass="18609">MARASPTVTLLLLGLSVISLVLAITQPLVSVAGYYDLHLFPDNDRFDYKVSNTHRASQAMHVLALVSLGTALLVLIVSHFTSWPDSTFRKMSAIQRTATVFGTAFYLAGVATLLKIAMDYKHIADDLPVAPNGSIEAGGILDIIGFASAFVSCMFVFFSTSRDNTDEYQRL</sequence>
<dbReference type="EMBL" id="JADGJW010002015">
    <property type="protein sequence ID" value="KAJ3199891.1"/>
    <property type="molecule type" value="Genomic_DNA"/>
</dbReference>
<dbReference type="AlphaFoldDB" id="A0AAD5XUF8"/>